<keyword evidence="1" id="KW-0418">Kinase</keyword>
<name>A0A6J5TC64_9CAUD</name>
<organism evidence="1">
    <name type="scientific">uncultured Caudovirales phage</name>
    <dbReference type="NCBI Taxonomy" id="2100421"/>
    <lineage>
        <taxon>Viruses</taxon>
        <taxon>Duplodnaviria</taxon>
        <taxon>Heunggongvirae</taxon>
        <taxon>Uroviricota</taxon>
        <taxon>Caudoviricetes</taxon>
        <taxon>Peduoviridae</taxon>
        <taxon>Maltschvirus</taxon>
        <taxon>Maltschvirus maltsch</taxon>
    </lineage>
</organism>
<protein>
    <submittedName>
        <fullName evidence="1">COG4639 Predicted kinase</fullName>
    </submittedName>
</protein>
<reference evidence="1" key="1">
    <citation type="submission" date="2020-05" db="EMBL/GenBank/DDBJ databases">
        <authorList>
            <person name="Chiriac C."/>
            <person name="Salcher M."/>
            <person name="Ghai R."/>
            <person name="Kavagutti S V."/>
        </authorList>
    </citation>
    <scope>NUCLEOTIDE SEQUENCE</scope>
</reference>
<dbReference type="Gene3D" id="3.40.50.300">
    <property type="entry name" value="P-loop containing nucleotide triphosphate hydrolases"/>
    <property type="match status" value="1"/>
</dbReference>
<dbReference type="Pfam" id="PF13671">
    <property type="entry name" value="AAA_33"/>
    <property type="match status" value="1"/>
</dbReference>
<accession>A0A6J5TC64</accession>
<dbReference type="PIRSF" id="PIRSF037081">
    <property type="entry name" value="P-loop_All4644_prd"/>
    <property type="match status" value="1"/>
</dbReference>
<dbReference type="InterPro" id="IPR027417">
    <property type="entry name" value="P-loop_NTPase"/>
</dbReference>
<sequence length="160" mass="18175">MTILYVLVGVPGSGKSTWVGHQNFDWDNTVIVSTDRHVERYAKSVGKTYNEVFDDYMKTAVELMADDARAAFKDNKVVVWDQTSTSVKPRAKKLRMAPEHYTKIAVVFSTPPAELHAKMLDRPGKNIPDYVMRSMIDNFVYPTIEEGFDRITNAKLQGLE</sequence>
<dbReference type="SUPFAM" id="SSF52540">
    <property type="entry name" value="P-loop containing nucleoside triphosphate hydrolases"/>
    <property type="match status" value="1"/>
</dbReference>
<dbReference type="EMBL" id="LR797824">
    <property type="protein sequence ID" value="CAB4241567.1"/>
    <property type="molecule type" value="Genomic_DNA"/>
</dbReference>
<keyword evidence="1" id="KW-0808">Transferase</keyword>
<dbReference type="GO" id="GO:0016301">
    <property type="term" value="F:kinase activity"/>
    <property type="evidence" value="ECO:0007669"/>
    <property type="project" value="UniProtKB-KW"/>
</dbReference>
<evidence type="ECO:0000313" key="1">
    <source>
        <dbReference type="EMBL" id="CAB4241567.1"/>
    </source>
</evidence>
<gene>
    <name evidence="1" type="ORF">UFOVP71_105</name>
</gene>
<proteinExistence type="predicted"/>
<dbReference type="InterPro" id="IPR017101">
    <property type="entry name" value="P-loop_ATP/GTP-bd_All4644_prd"/>
</dbReference>